<evidence type="ECO:0000313" key="2">
    <source>
        <dbReference type="EMBL" id="MBB4098280.1"/>
    </source>
</evidence>
<evidence type="ECO:0000259" key="1">
    <source>
        <dbReference type="Pfam" id="PF13302"/>
    </source>
</evidence>
<dbReference type="EMBL" id="JACIEH010000002">
    <property type="protein sequence ID" value="MBB4098280.1"/>
    <property type="molecule type" value="Genomic_DNA"/>
</dbReference>
<name>A0A7W6JRT2_9SPHN</name>
<keyword evidence="2" id="KW-0808">Transferase</keyword>
<reference evidence="2 3" key="1">
    <citation type="submission" date="2020-08" db="EMBL/GenBank/DDBJ databases">
        <title>Genomic Encyclopedia of Type Strains, Phase IV (KMG-IV): sequencing the most valuable type-strain genomes for metagenomic binning, comparative biology and taxonomic classification.</title>
        <authorList>
            <person name="Goeker M."/>
        </authorList>
    </citation>
    <scope>NUCLEOTIDE SEQUENCE [LARGE SCALE GENOMIC DNA]</scope>
    <source>
        <strain evidence="2 3">DSM 101806</strain>
    </source>
</reference>
<comment type="caution">
    <text evidence="2">The sequence shown here is derived from an EMBL/GenBank/DDBJ whole genome shotgun (WGS) entry which is preliminary data.</text>
</comment>
<keyword evidence="3" id="KW-1185">Reference proteome</keyword>
<dbReference type="InterPro" id="IPR016181">
    <property type="entry name" value="Acyl_CoA_acyltransferase"/>
</dbReference>
<organism evidence="2 3">
    <name type="scientific">Sphingomonas kyeonggiensis</name>
    <dbReference type="NCBI Taxonomy" id="1268553"/>
    <lineage>
        <taxon>Bacteria</taxon>
        <taxon>Pseudomonadati</taxon>
        <taxon>Pseudomonadota</taxon>
        <taxon>Alphaproteobacteria</taxon>
        <taxon>Sphingomonadales</taxon>
        <taxon>Sphingomonadaceae</taxon>
        <taxon>Sphingomonas</taxon>
    </lineage>
</organism>
<dbReference type="InterPro" id="IPR000182">
    <property type="entry name" value="GNAT_dom"/>
</dbReference>
<accession>A0A7W6JRT2</accession>
<dbReference type="Gene3D" id="3.40.630.30">
    <property type="match status" value="1"/>
</dbReference>
<protein>
    <submittedName>
        <fullName evidence="2">RimJ/RimL family protein N-acetyltransferase</fullName>
    </submittedName>
</protein>
<dbReference type="PANTHER" id="PTHR43610">
    <property type="entry name" value="BLL6696 PROTEIN"/>
    <property type="match status" value="1"/>
</dbReference>
<dbReference type="SUPFAM" id="SSF55729">
    <property type="entry name" value="Acyl-CoA N-acyltransferases (Nat)"/>
    <property type="match status" value="1"/>
</dbReference>
<proteinExistence type="predicted"/>
<dbReference type="Proteomes" id="UP000557392">
    <property type="component" value="Unassembled WGS sequence"/>
</dbReference>
<gene>
    <name evidence="2" type="ORF">GGR46_001844</name>
</gene>
<dbReference type="AlphaFoldDB" id="A0A7W6JRT2"/>
<dbReference type="Pfam" id="PF13302">
    <property type="entry name" value="Acetyltransf_3"/>
    <property type="match status" value="1"/>
</dbReference>
<sequence>MAGTQFDASLRLLRAMPGWTMFAVLDGPEAGSERLVGMTSYIPVPGADDAIEIGATYIAPDVRGGPFNAEMKRLMIANAFAKGFAAVQFRVDTRNARSCRAVEKLGARLVETRRADLTTWTGHVRDTAVYRLAREEWDAR</sequence>
<dbReference type="PANTHER" id="PTHR43610:SF1">
    <property type="entry name" value="N-ACETYLTRANSFERASE DOMAIN-CONTAINING PROTEIN"/>
    <property type="match status" value="1"/>
</dbReference>
<feature type="domain" description="N-acetyltransferase" evidence="1">
    <location>
        <begin position="14"/>
        <end position="108"/>
    </location>
</feature>
<dbReference type="GO" id="GO:0016747">
    <property type="term" value="F:acyltransferase activity, transferring groups other than amino-acyl groups"/>
    <property type="evidence" value="ECO:0007669"/>
    <property type="project" value="InterPro"/>
</dbReference>
<evidence type="ECO:0000313" key="3">
    <source>
        <dbReference type="Proteomes" id="UP000557392"/>
    </source>
</evidence>